<organism evidence="2 3">
    <name type="scientific">Actinacidiphila yanglinensis</name>
    <dbReference type="NCBI Taxonomy" id="310779"/>
    <lineage>
        <taxon>Bacteria</taxon>
        <taxon>Bacillati</taxon>
        <taxon>Actinomycetota</taxon>
        <taxon>Actinomycetes</taxon>
        <taxon>Kitasatosporales</taxon>
        <taxon>Streptomycetaceae</taxon>
        <taxon>Actinacidiphila</taxon>
    </lineage>
</organism>
<gene>
    <name evidence="2" type="ORF">SAMN05216223_102621</name>
</gene>
<evidence type="ECO:0000313" key="3">
    <source>
        <dbReference type="Proteomes" id="UP000236754"/>
    </source>
</evidence>
<protein>
    <submittedName>
        <fullName evidence="2">Uncharacterized protein</fullName>
    </submittedName>
</protein>
<evidence type="ECO:0000313" key="2">
    <source>
        <dbReference type="EMBL" id="SEF96729.1"/>
    </source>
</evidence>
<name>A0A1H5WAY6_9ACTN</name>
<feature type="compositionally biased region" description="Basic residues" evidence="1">
    <location>
        <begin position="33"/>
        <end position="45"/>
    </location>
</feature>
<accession>A0A1H5WAY6</accession>
<feature type="region of interest" description="Disordered" evidence="1">
    <location>
        <begin position="30"/>
        <end position="81"/>
    </location>
</feature>
<proteinExistence type="predicted"/>
<dbReference type="AlphaFoldDB" id="A0A1H5WAY6"/>
<dbReference type="Proteomes" id="UP000236754">
    <property type="component" value="Unassembled WGS sequence"/>
</dbReference>
<dbReference type="RefSeq" id="WP_103884718.1">
    <property type="nucleotide sequence ID" value="NZ_FNVU01000002.1"/>
</dbReference>
<sequence>MFAHELQQARNAELRRRAEEWRLVQAAKAARTAQRRTRTQARRVQAHSAVRQDAEGVPSSDRSGAGPLGRVHQMMHPHSTV</sequence>
<keyword evidence="3" id="KW-1185">Reference proteome</keyword>
<reference evidence="2 3" key="1">
    <citation type="submission" date="2016-10" db="EMBL/GenBank/DDBJ databases">
        <authorList>
            <person name="de Groot N.N."/>
        </authorList>
    </citation>
    <scope>NUCLEOTIDE SEQUENCE [LARGE SCALE GENOMIC DNA]</scope>
    <source>
        <strain evidence="2 3">CGMCC 4.2023</strain>
    </source>
</reference>
<dbReference type="EMBL" id="FNVU01000002">
    <property type="protein sequence ID" value="SEF96729.1"/>
    <property type="molecule type" value="Genomic_DNA"/>
</dbReference>
<evidence type="ECO:0000256" key="1">
    <source>
        <dbReference type="SAM" id="MobiDB-lite"/>
    </source>
</evidence>